<feature type="region of interest" description="Disordered" evidence="3">
    <location>
        <begin position="17"/>
        <end position="135"/>
    </location>
</feature>
<dbReference type="GO" id="GO:0046872">
    <property type="term" value="F:metal ion binding"/>
    <property type="evidence" value="ECO:0007669"/>
    <property type="project" value="UniProtKB-KW"/>
</dbReference>
<organism evidence="5 6">
    <name type="scientific">Muraenolepis orangiensis</name>
    <name type="common">Patagonian moray cod</name>
    <dbReference type="NCBI Taxonomy" id="630683"/>
    <lineage>
        <taxon>Eukaryota</taxon>
        <taxon>Metazoa</taxon>
        <taxon>Chordata</taxon>
        <taxon>Craniata</taxon>
        <taxon>Vertebrata</taxon>
        <taxon>Euteleostomi</taxon>
        <taxon>Actinopterygii</taxon>
        <taxon>Neopterygii</taxon>
        <taxon>Teleostei</taxon>
        <taxon>Neoteleostei</taxon>
        <taxon>Acanthomorphata</taxon>
        <taxon>Zeiogadaria</taxon>
        <taxon>Gadariae</taxon>
        <taxon>Gadiformes</taxon>
        <taxon>Muraenolepidoidei</taxon>
        <taxon>Muraenolepididae</taxon>
        <taxon>Muraenolepis</taxon>
    </lineage>
</organism>
<dbReference type="Proteomes" id="UP001148018">
    <property type="component" value="Unassembled WGS sequence"/>
</dbReference>
<comment type="caution">
    <text evidence="5">The sequence shown here is derived from an EMBL/GenBank/DDBJ whole genome shotgun (WGS) entry which is preliminary data.</text>
</comment>
<feature type="compositionally biased region" description="Pro residues" evidence="3">
    <location>
        <begin position="22"/>
        <end position="130"/>
    </location>
</feature>
<dbReference type="Pfam" id="PF13359">
    <property type="entry name" value="DDE_Tnp_4"/>
    <property type="match status" value="1"/>
</dbReference>
<evidence type="ECO:0000313" key="6">
    <source>
        <dbReference type="Proteomes" id="UP001148018"/>
    </source>
</evidence>
<dbReference type="EMBL" id="JANIIK010000040">
    <property type="protein sequence ID" value="KAJ3608009.1"/>
    <property type="molecule type" value="Genomic_DNA"/>
</dbReference>
<comment type="cofactor">
    <cofactor evidence="1">
        <name>a divalent metal cation</name>
        <dbReference type="ChEBI" id="CHEBI:60240"/>
    </cofactor>
</comment>
<keyword evidence="2" id="KW-0479">Metal-binding</keyword>
<accession>A0A9Q0EJG5</accession>
<dbReference type="OrthoDB" id="9946389at2759"/>
<protein>
    <recommendedName>
        <fullName evidence="4">DDE Tnp4 domain-containing protein</fullName>
    </recommendedName>
</protein>
<evidence type="ECO:0000256" key="1">
    <source>
        <dbReference type="ARBA" id="ARBA00001968"/>
    </source>
</evidence>
<evidence type="ECO:0000256" key="2">
    <source>
        <dbReference type="ARBA" id="ARBA00022723"/>
    </source>
</evidence>
<gene>
    <name evidence="5" type="ORF">NHX12_025059</name>
</gene>
<dbReference type="AlphaFoldDB" id="A0A9Q0EJG5"/>
<evidence type="ECO:0000313" key="5">
    <source>
        <dbReference type="EMBL" id="KAJ3608009.1"/>
    </source>
</evidence>
<keyword evidence="6" id="KW-1185">Reference proteome</keyword>
<feature type="domain" description="DDE Tnp4" evidence="4">
    <location>
        <begin position="271"/>
        <end position="404"/>
    </location>
</feature>
<sequence>MAFAAPVWLAVQGEFVGCGEAPAPPGAPPGAPPAPPGAPPAPPGVPPAPPGAPPAPPGVPPAPPGAPPAPPGAPPAPPGAPPAPPGAPPAPPGAPPALPGAPPALPGAPPAPPGVPPAPPGALPAPPGAPPRTLLDAMDDQSVLEAFHLSRPCVSFVLDLLQRQLNRSRPPGCTAEGMTLLALGYYAKGTECTRLLETTNICDGSTAVVRVSKCLAHLSSRIIVFPKCRRDQERLAEANRRFCGIPQVLGVLGAAHFRTRGRGHGEDLSPLFCNTRGYSSVASQVVCDLAGNLLSVDRCQPGSTPNYRLWAESGLKMRKVIRPEYWLIVGRGYRQSVHLLPPLAQASGVRQTGFNVAHGDARSVLSSTLARLKHRFRALQPLGFEDESLDGKQRVLEACCVLHNLANQFSVPAPPGAPGPARDPQHPARSTSPPPRGLQTGGRSRLLQETLRLAEAFCPPVGARRGVMESDEEEAAPPVY</sequence>
<reference evidence="5" key="1">
    <citation type="submission" date="2022-07" db="EMBL/GenBank/DDBJ databases">
        <title>Chromosome-level genome of Muraenolepis orangiensis.</title>
        <authorList>
            <person name="Kim J."/>
        </authorList>
    </citation>
    <scope>NUCLEOTIDE SEQUENCE</scope>
    <source>
        <strain evidence="5">KU_S4_2022</strain>
        <tissue evidence="5">Muscle</tissue>
    </source>
</reference>
<name>A0A9Q0EJG5_9TELE</name>
<dbReference type="InterPro" id="IPR027806">
    <property type="entry name" value="HARBI1_dom"/>
</dbReference>
<evidence type="ECO:0000256" key="3">
    <source>
        <dbReference type="SAM" id="MobiDB-lite"/>
    </source>
</evidence>
<proteinExistence type="predicted"/>
<evidence type="ECO:0000259" key="4">
    <source>
        <dbReference type="Pfam" id="PF13359"/>
    </source>
</evidence>
<feature type="region of interest" description="Disordered" evidence="3">
    <location>
        <begin position="411"/>
        <end position="445"/>
    </location>
</feature>